<evidence type="ECO:0000313" key="4">
    <source>
        <dbReference type="Proteomes" id="UP001050975"/>
    </source>
</evidence>
<feature type="transmembrane region" description="Helical" evidence="1">
    <location>
        <begin position="23"/>
        <end position="46"/>
    </location>
</feature>
<dbReference type="RefSeq" id="WP_226593208.1">
    <property type="nucleotide sequence ID" value="NZ_BLAY01000269.1"/>
</dbReference>
<dbReference type="Proteomes" id="UP001050975">
    <property type="component" value="Unassembled WGS sequence"/>
</dbReference>
<sequence>MGANLIETLSQVKDFRKARGQRYPLWLVLLLVMMGTISGCTGYGALEEFARRHHQALVERLSIPSNRLPSDSTFPRITINIDFEDLYDVRLFTHN</sequence>
<evidence type="ECO:0000259" key="2">
    <source>
        <dbReference type="Pfam" id="PF13808"/>
    </source>
</evidence>
<dbReference type="AlphaFoldDB" id="A0AAV3XTD0"/>
<keyword evidence="1" id="KW-1133">Transmembrane helix</keyword>
<evidence type="ECO:0000313" key="3">
    <source>
        <dbReference type="EMBL" id="GET43915.1"/>
    </source>
</evidence>
<reference evidence="3" key="1">
    <citation type="submission" date="2019-10" db="EMBL/GenBank/DDBJ databases">
        <title>Draft genome sequece of Microseira wollei NIES-4236.</title>
        <authorList>
            <person name="Yamaguchi H."/>
            <person name="Suzuki S."/>
            <person name="Kawachi M."/>
        </authorList>
    </citation>
    <scope>NUCLEOTIDE SEQUENCE</scope>
    <source>
        <strain evidence="3">NIES-4236</strain>
    </source>
</reference>
<accession>A0AAV3XTD0</accession>
<keyword evidence="1" id="KW-0812">Transmembrane</keyword>
<dbReference type="InterPro" id="IPR032806">
    <property type="entry name" value="YbfD_N"/>
</dbReference>
<comment type="caution">
    <text evidence="3">The sequence shown here is derived from an EMBL/GenBank/DDBJ whole genome shotgun (WGS) entry which is preliminary data.</text>
</comment>
<keyword evidence="1" id="KW-0472">Membrane</keyword>
<organism evidence="3 4">
    <name type="scientific">Microseira wollei NIES-4236</name>
    <dbReference type="NCBI Taxonomy" id="2530354"/>
    <lineage>
        <taxon>Bacteria</taxon>
        <taxon>Bacillati</taxon>
        <taxon>Cyanobacteriota</taxon>
        <taxon>Cyanophyceae</taxon>
        <taxon>Oscillatoriophycideae</taxon>
        <taxon>Aerosakkonematales</taxon>
        <taxon>Aerosakkonemataceae</taxon>
        <taxon>Microseira</taxon>
    </lineage>
</organism>
<keyword evidence="4" id="KW-1185">Reference proteome</keyword>
<dbReference type="EMBL" id="BLAY01000269">
    <property type="protein sequence ID" value="GET43915.1"/>
    <property type="molecule type" value="Genomic_DNA"/>
</dbReference>
<protein>
    <submittedName>
        <fullName evidence="3">Transposase</fullName>
    </submittedName>
</protein>
<evidence type="ECO:0000256" key="1">
    <source>
        <dbReference type="SAM" id="Phobius"/>
    </source>
</evidence>
<feature type="domain" description="H repeat-associated protein N-terminal" evidence="2">
    <location>
        <begin position="7"/>
        <end position="87"/>
    </location>
</feature>
<dbReference type="Pfam" id="PF13808">
    <property type="entry name" value="DDE_Tnp_1_assoc"/>
    <property type="match status" value="1"/>
</dbReference>
<gene>
    <name evidence="3" type="ORF">MiSe_87410</name>
</gene>
<name>A0AAV3XTD0_9CYAN</name>
<proteinExistence type="predicted"/>